<dbReference type="Proteomes" id="UP000606003">
    <property type="component" value="Unassembled WGS sequence"/>
</dbReference>
<comment type="caution">
    <text evidence="1">The sequence shown here is derived from an EMBL/GenBank/DDBJ whole genome shotgun (WGS) entry which is preliminary data.</text>
</comment>
<accession>A0ABR8JXV7</accession>
<proteinExistence type="predicted"/>
<reference evidence="1 2" key="1">
    <citation type="submission" date="2020-09" db="EMBL/GenBank/DDBJ databases">
        <authorList>
            <person name="Kim M.K."/>
        </authorList>
    </citation>
    <scope>NUCLEOTIDE SEQUENCE [LARGE SCALE GENOMIC DNA]</scope>
    <source>
        <strain evidence="1 2">BT189</strain>
    </source>
</reference>
<protein>
    <recommendedName>
        <fullName evidence="3">RiboL-PSP-HEPN domain-containing protein</fullName>
    </recommendedName>
</protein>
<keyword evidence="2" id="KW-1185">Reference proteome</keyword>
<evidence type="ECO:0000313" key="1">
    <source>
        <dbReference type="EMBL" id="MBD2724733.1"/>
    </source>
</evidence>
<dbReference type="EMBL" id="JACXAC010000011">
    <property type="protein sequence ID" value="MBD2724733.1"/>
    <property type="molecule type" value="Genomic_DNA"/>
</dbReference>
<organism evidence="1 2">
    <name type="scientific">Hymenobacter armeniacus</name>
    <dbReference type="NCBI Taxonomy" id="2771358"/>
    <lineage>
        <taxon>Bacteria</taxon>
        <taxon>Pseudomonadati</taxon>
        <taxon>Bacteroidota</taxon>
        <taxon>Cytophagia</taxon>
        <taxon>Cytophagales</taxon>
        <taxon>Hymenobacteraceae</taxon>
        <taxon>Hymenobacter</taxon>
    </lineage>
</organism>
<evidence type="ECO:0000313" key="2">
    <source>
        <dbReference type="Proteomes" id="UP000606003"/>
    </source>
</evidence>
<sequence>MDALSNLDGQNLLMPMALDADGYFDRQCPSEDCRSHFKVLMSDWKGIFKDEAVFCPFCKHEAPSVEWNTEEQAKQIKSQAIGYISTVAMNHAVDVIRAAFKGTGSGFSSPVPHPNRKTQITVKVNAPGLAAKHIFVPITATEAFTLKVKCEECSAHYAVIGSGFFCPNCGHNSAEQTFDDALRKVGAKLDYTTLVRGAAKNANQLDEGELVARSLVETALSDCVSALQRLCEESFKRHFPSEAAPFNVFQRIDEASALWHRKLGIGYDNWLSDAQLQEMKMLYQRRHLLAHSEGMVDDKYLQKSQDNSYKAGQRIVVKEKDVRALIDYVSTIANGLKGAMPSV</sequence>
<evidence type="ECO:0008006" key="3">
    <source>
        <dbReference type="Google" id="ProtNLM"/>
    </source>
</evidence>
<name>A0ABR8JXV7_9BACT</name>
<gene>
    <name evidence="1" type="ORF">IC234_21585</name>
</gene>
<dbReference type="RefSeq" id="WP_190928859.1">
    <property type="nucleotide sequence ID" value="NZ_JACXAC010000011.1"/>
</dbReference>